<dbReference type="Proteomes" id="UP001295794">
    <property type="component" value="Unassembled WGS sequence"/>
</dbReference>
<sequence length="124" mass="13322">MENAVILLIATLAFLTLPVAALFIFEAILSAWRSRGSRQRRSILPVFVLPGGPSVQAVPRGQWIGASVVGAGRFWNTGPALPRNGPSLPIPLQAMVRITEECPILPVIERVGQTVGPPSPYWAT</sequence>
<comment type="caution">
    <text evidence="2">The sequence shown here is derived from an EMBL/GenBank/DDBJ whole genome shotgun (WGS) entry which is preliminary data.</text>
</comment>
<dbReference type="AlphaFoldDB" id="A0AAD2HZZ9"/>
<keyword evidence="3" id="KW-1185">Reference proteome</keyword>
<proteinExistence type="predicted"/>
<protein>
    <submittedName>
        <fullName evidence="2">Uncharacterized protein</fullName>
    </submittedName>
</protein>
<keyword evidence="1" id="KW-0472">Membrane</keyword>
<feature type="transmembrane region" description="Helical" evidence="1">
    <location>
        <begin position="6"/>
        <end position="32"/>
    </location>
</feature>
<reference evidence="2" key="1">
    <citation type="submission" date="2023-11" db="EMBL/GenBank/DDBJ databases">
        <authorList>
            <person name="De Vega J J."/>
            <person name="De Vega J J."/>
        </authorList>
    </citation>
    <scope>NUCLEOTIDE SEQUENCE</scope>
</reference>
<evidence type="ECO:0000313" key="3">
    <source>
        <dbReference type="Proteomes" id="UP001295794"/>
    </source>
</evidence>
<gene>
    <name evidence="2" type="ORF">MYCIT1_LOCUS37730</name>
</gene>
<evidence type="ECO:0000313" key="2">
    <source>
        <dbReference type="EMBL" id="CAK5284464.1"/>
    </source>
</evidence>
<name>A0AAD2HZZ9_9AGAR</name>
<keyword evidence="1" id="KW-1133">Transmembrane helix</keyword>
<accession>A0AAD2HZZ9</accession>
<organism evidence="2 3">
    <name type="scientific">Mycena citricolor</name>
    <dbReference type="NCBI Taxonomy" id="2018698"/>
    <lineage>
        <taxon>Eukaryota</taxon>
        <taxon>Fungi</taxon>
        <taxon>Dikarya</taxon>
        <taxon>Basidiomycota</taxon>
        <taxon>Agaricomycotina</taxon>
        <taxon>Agaricomycetes</taxon>
        <taxon>Agaricomycetidae</taxon>
        <taxon>Agaricales</taxon>
        <taxon>Marasmiineae</taxon>
        <taxon>Mycenaceae</taxon>
        <taxon>Mycena</taxon>
    </lineage>
</organism>
<evidence type="ECO:0000256" key="1">
    <source>
        <dbReference type="SAM" id="Phobius"/>
    </source>
</evidence>
<dbReference type="EMBL" id="CAVNYO010000480">
    <property type="protein sequence ID" value="CAK5284464.1"/>
    <property type="molecule type" value="Genomic_DNA"/>
</dbReference>
<keyword evidence="1" id="KW-0812">Transmembrane</keyword>